<sequence>MQVAIGIVLNGLIGLAAASYSSSEFDWTTISPSTDLEYHDCFDDFKCARLIAPLDYKNDTDPRTVVIAMIKLPAVVPDDDPAFAGSIFTNPGGPGGAGVGFMVRAGKGLRNVLDKPGRRHYEILSFDPRGVGNSWPRANCFVRDTLARNAILLELRGHGPLNSGGGSAVPYVLALQKAIGRRCQDAEESNINGGQIMAYMGTPNVARDMVQMVDKIAELRARDASARKYLSYNGNDQEDRLKLKRRKASQVDYGVPRLQYIGYSYGTVLGNYFASLFPGRVGRIVLDGVVDVNDYSSGPGWITNLVDTDEIADRFFSGCHEAGPKICALARENDESSSSVKSRFYLWLSELDKKPISAISPTGTIVVVSSQDIRELLGSALYKPRRSFITFAKALNNAMAGDTAAIVRSLFRRHLPQPKDVCAIHNSTGPGSEEYLPEGAASVLCADGDNVLGYDAAWWKRYVDYQVNTSSIFGAYWSNIRIACNSWNFHPNWVFKGPFTTPSAKYLAFGEPVSGHPAAPILFVSNRLDPVTPLIAARAMAAQHPGAGLVVTEALGHGTMGTGDSACLHSYIADYFDTGVVPSGEALCKPDCDPWNKECDTAELETTPQNGQGYSWDYTLSARI</sequence>
<dbReference type="STRING" id="413071.G9MUH9"/>
<dbReference type="InterPro" id="IPR013595">
    <property type="entry name" value="Pept_S33_TAP-like_C"/>
</dbReference>
<comment type="caution">
    <text evidence="5">The sequence shown here is derived from an EMBL/GenBank/DDBJ whole genome shotgun (WGS) entry which is preliminary data.</text>
</comment>
<evidence type="ECO:0000259" key="4">
    <source>
        <dbReference type="Pfam" id="PF08386"/>
    </source>
</evidence>
<dbReference type="Gene3D" id="3.40.50.1820">
    <property type="entry name" value="alpha/beta hydrolase"/>
    <property type="match status" value="1"/>
</dbReference>
<proteinExistence type="inferred from homology"/>
<dbReference type="PANTHER" id="PTHR43248:SF25">
    <property type="entry name" value="AB HYDROLASE-1 DOMAIN-CONTAINING PROTEIN-RELATED"/>
    <property type="match status" value="1"/>
</dbReference>
<dbReference type="InterPro" id="IPR051601">
    <property type="entry name" value="Serine_prot/Carboxylest_S33"/>
</dbReference>
<dbReference type="PANTHER" id="PTHR43248">
    <property type="entry name" value="2-SUCCINYL-6-HYDROXY-2,4-CYCLOHEXADIENE-1-CARBOXYLATE SYNTHASE"/>
    <property type="match status" value="1"/>
</dbReference>
<dbReference type="RefSeq" id="XP_013956086.1">
    <property type="nucleotide sequence ID" value="XM_014100611.1"/>
</dbReference>
<dbReference type="GeneID" id="25790156"/>
<dbReference type="eggNOG" id="ENOG502RY03">
    <property type="taxonomic scope" value="Eukaryota"/>
</dbReference>
<evidence type="ECO:0000256" key="3">
    <source>
        <dbReference type="SAM" id="SignalP"/>
    </source>
</evidence>
<dbReference type="InterPro" id="IPR029058">
    <property type="entry name" value="AB_hydrolase_fold"/>
</dbReference>
<dbReference type="InParanoid" id="G9MUH9"/>
<dbReference type="Pfam" id="PF08386">
    <property type="entry name" value="Abhydrolase_4"/>
    <property type="match status" value="1"/>
</dbReference>
<organism evidence="5 6">
    <name type="scientific">Hypocrea virens (strain Gv29-8 / FGSC 10586)</name>
    <name type="common">Gliocladium virens</name>
    <name type="synonym">Trichoderma virens</name>
    <dbReference type="NCBI Taxonomy" id="413071"/>
    <lineage>
        <taxon>Eukaryota</taxon>
        <taxon>Fungi</taxon>
        <taxon>Dikarya</taxon>
        <taxon>Ascomycota</taxon>
        <taxon>Pezizomycotina</taxon>
        <taxon>Sordariomycetes</taxon>
        <taxon>Hypocreomycetidae</taxon>
        <taxon>Hypocreales</taxon>
        <taxon>Hypocreaceae</taxon>
        <taxon>Trichoderma</taxon>
    </lineage>
</organism>
<keyword evidence="3" id="KW-0732">Signal</keyword>
<dbReference type="Proteomes" id="UP000007115">
    <property type="component" value="Unassembled WGS sequence"/>
</dbReference>
<protein>
    <recommendedName>
        <fullName evidence="4">Peptidase S33 tripeptidyl aminopeptidase-like C-terminal domain-containing protein</fullName>
    </recommendedName>
</protein>
<name>G9MUH9_HYPVG</name>
<keyword evidence="2" id="KW-0378">Hydrolase</keyword>
<dbReference type="AlphaFoldDB" id="G9MUH9"/>
<feature type="signal peptide" evidence="3">
    <location>
        <begin position="1"/>
        <end position="18"/>
    </location>
</feature>
<dbReference type="SUPFAM" id="SSF53474">
    <property type="entry name" value="alpha/beta-Hydrolases"/>
    <property type="match status" value="1"/>
</dbReference>
<reference evidence="5 6" key="1">
    <citation type="journal article" date="2011" name="Genome Biol.">
        <title>Comparative genome sequence analysis underscores mycoparasitism as the ancestral life style of Trichoderma.</title>
        <authorList>
            <person name="Kubicek C.P."/>
            <person name="Herrera-Estrella A."/>
            <person name="Seidl-Seiboth V."/>
            <person name="Martinez D.A."/>
            <person name="Druzhinina I.S."/>
            <person name="Thon M."/>
            <person name="Zeilinger S."/>
            <person name="Casas-Flores S."/>
            <person name="Horwitz B.A."/>
            <person name="Mukherjee P.K."/>
            <person name="Mukherjee M."/>
            <person name="Kredics L."/>
            <person name="Alcaraz L.D."/>
            <person name="Aerts A."/>
            <person name="Antal Z."/>
            <person name="Atanasova L."/>
            <person name="Cervantes-Badillo M.G."/>
            <person name="Challacombe J."/>
            <person name="Chertkov O."/>
            <person name="McCluskey K."/>
            <person name="Coulpier F."/>
            <person name="Deshpande N."/>
            <person name="von Doehren H."/>
            <person name="Ebbole D.J."/>
            <person name="Esquivel-Naranjo E.U."/>
            <person name="Fekete E."/>
            <person name="Flipphi M."/>
            <person name="Glaser F."/>
            <person name="Gomez-Rodriguez E.Y."/>
            <person name="Gruber S."/>
            <person name="Han C."/>
            <person name="Henrissat B."/>
            <person name="Hermosa R."/>
            <person name="Hernandez-Onate M."/>
            <person name="Karaffa L."/>
            <person name="Kosti I."/>
            <person name="Le Crom S."/>
            <person name="Lindquist E."/>
            <person name="Lucas S."/>
            <person name="Luebeck M."/>
            <person name="Luebeck P.S."/>
            <person name="Margeot A."/>
            <person name="Metz B."/>
            <person name="Misra M."/>
            <person name="Nevalainen H."/>
            <person name="Omann M."/>
            <person name="Packer N."/>
            <person name="Perrone G."/>
            <person name="Uresti-Rivera E.E."/>
            <person name="Salamov A."/>
            <person name="Schmoll M."/>
            <person name="Seiboth B."/>
            <person name="Shapiro H."/>
            <person name="Sukno S."/>
            <person name="Tamayo-Ramos J.A."/>
            <person name="Tisch D."/>
            <person name="Wiest A."/>
            <person name="Wilkinson H.H."/>
            <person name="Zhang M."/>
            <person name="Coutinho P.M."/>
            <person name="Kenerley C.M."/>
            <person name="Monte E."/>
            <person name="Baker S.E."/>
            <person name="Grigoriev I.V."/>
        </authorList>
    </citation>
    <scope>NUCLEOTIDE SEQUENCE [LARGE SCALE GENOMIC DNA]</scope>
    <source>
        <strain evidence="6">Gv29-8 / FGSC 10586</strain>
    </source>
</reference>
<dbReference type="HOGENOM" id="CLU_013364_5_2_1"/>
<evidence type="ECO:0000256" key="2">
    <source>
        <dbReference type="ARBA" id="ARBA00022801"/>
    </source>
</evidence>
<comment type="similarity">
    <text evidence="1">Belongs to the peptidase S33 family.</text>
</comment>
<dbReference type="GO" id="GO:0016787">
    <property type="term" value="F:hydrolase activity"/>
    <property type="evidence" value="ECO:0007669"/>
    <property type="project" value="UniProtKB-KW"/>
</dbReference>
<dbReference type="OMA" id="WPRANCF"/>
<gene>
    <name evidence="5" type="ORF">TRIVIDRAFT_201619</name>
</gene>
<dbReference type="EMBL" id="ABDF02000057">
    <property type="protein sequence ID" value="EHK21893.1"/>
    <property type="molecule type" value="Genomic_DNA"/>
</dbReference>
<keyword evidence="6" id="KW-1185">Reference proteome</keyword>
<feature type="domain" description="Peptidase S33 tripeptidyl aminopeptidase-like C-terminal" evidence="4">
    <location>
        <begin position="471"/>
        <end position="588"/>
    </location>
</feature>
<dbReference type="OrthoDB" id="425534at2759"/>
<evidence type="ECO:0000313" key="6">
    <source>
        <dbReference type="Proteomes" id="UP000007115"/>
    </source>
</evidence>
<evidence type="ECO:0000256" key="1">
    <source>
        <dbReference type="ARBA" id="ARBA00010088"/>
    </source>
</evidence>
<dbReference type="VEuPathDB" id="FungiDB:TRIVIDRAFT_201619"/>
<feature type="chain" id="PRO_5003524212" description="Peptidase S33 tripeptidyl aminopeptidase-like C-terminal domain-containing protein" evidence="3">
    <location>
        <begin position="19"/>
        <end position="624"/>
    </location>
</feature>
<accession>G9MUH9</accession>
<evidence type="ECO:0000313" key="5">
    <source>
        <dbReference type="EMBL" id="EHK21893.1"/>
    </source>
</evidence>